<reference evidence="2 3" key="1">
    <citation type="submission" date="2016-10" db="EMBL/GenBank/DDBJ databases">
        <authorList>
            <person name="de Groot N.N."/>
        </authorList>
    </citation>
    <scope>NUCLEOTIDE SEQUENCE [LARGE SCALE GENOMIC DNA]</scope>
    <source>
        <strain evidence="2 3">CGMCC 1.7666</strain>
    </source>
</reference>
<dbReference type="SUPFAM" id="SSF53807">
    <property type="entry name" value="Helical backbone' metal receptor"/>
    <property type="match status" value="1"/>
</dbReference>
<evidence type="ECO:0000259" key="1">
    <source>
        <dbReference type="Pfam" id="PF01497"/>
    </source>
</evidence>
<dbReference type="InterPro" id="IPR002491">
    <property type="entry name" value="ABC_transptr_periplasmic_BD"/>
</dbReference>
<evidence type="ECO:0000313" key="3">
    <source>
        <dbReference type="Proteomes" id="UP000199569"/>
    </source>
</evidence>
<dbReference type="Proteomes" id="UP000199569">
    <property type="component" value="Unassembled WGS sequence"/>
</dbReference>
<dbReference type="Pfam" id="PF01497">
    <property type="entry name" value="Peripla_BP_2"/>
    <property type="match status" value="1"/>
</dbReference>
<dbReference type="PANTHER" id="PTHR30535">
    <property type="entry name" value="VITAMIN B12-BINDING PROTEIN"/>
    <property type="match status" value="1"/>
</dbReference>
<organism evidence="2 3">
    <name type="scientific">Microvirga guangxiensis</name>
    <dbReference type="NCBI Taxonomy" id="549386"/>
    <lineage>
        <taxon>Bacteria</taxon>
        <taxon>Pseudomonadati</taxon>
        <taxon>Pseudomonadota</taxon>
        <taxon>Alphaproteobacteria</taxon>
        <taxon>Hyphomicrobiales</taxon>
        <taxon>Methylobacteriaceae</taxon>
        <taxon>Microvirga</taxon>
    </lineage>
</organism>
<sequence>MRQLCLGRFSKRMWLICIALVLGIGAAEAQHRPQRVVSLNLCTDEMLLAFADREQIASLSYLIRDPSISIMVEQSQGIPINDGRAETILFSGPDLVLAGTFGQHYQSALLKAQGLKVLTLGPWTSLKEGREQIRTMAKALGHAERGEDLIKRIDTALQRTENIVPGKPSILVYDRGGWVSATDSPMNELLVHMGFRLHHGSSGLPYGGVVRLESIVTSPPDYLLVDEEAGNAVDNGTALFSHPALMSAVPLSRRLIVPGKLAICGGPSTPDLIEALAAEIQAKVR</sequence>
<dbReference type="GO" id="GO:0071281">
    <property type="term" value="P:cellular response to iron ion"/>
    <property type="evidence" value="ECO:0007669"/>
    <property type="project" value="TreeGrafter"/>
</dbReference>
<dbReference type="EMBL" id="FMVJ01000020">
    <property type="protein sequence ID" value="SCZ13124.1"/>
    <property type="molecule type" value="Genomic_DNA"/>
</dbReference>
<dbReference type="CDD" id="cd00636">
    <property type="entry name" value="TroA-like"/>
    <property type="match status" value="1"/>
</dbReference>
<dbReference type="STRING" id="549386.SAMN02927923_04414"/>
<dbReference type="PANTHER" id="PTHR30535:SF34">
    <property type="entry name" value="MOLYBDATE-BINDING PROTEIN MOLA"/>
    <property type="match status" value="1"/>
</dbReference>
<proteinExistence type="predicted"/>
<dbReference type="Gene3D" id="3.40.50.1980">
    <property type="entry name" value="Nitrogenase molybdenum iron protein domain"/>
    <property type="match status" value="2"/>
</dbReference>
<dbReference type="AlphaFoldDB" id="A0A1G5LKG4"/>
<gene>
    <name evidence="2" type="ORF">SAMN02927923_04414</name>
</gene>
<keyword evidence="3" id="KW-1185">Reference proteome</keyword>
<accession>A0A1G5LKG4</accession>
<name>A0A1G5LKG4_9HYPH</name>
<dbReference type="OrthoDB" id="1632039at2"/>
<protein>
    <submittedName>
        <fullName evidence="2">Iron complex transport system substrate-binding protein</fullName>
    </submittedName>
</protein>
<evidence type="ECO:0000313" key="2">
    <source>
        <dbReference type="EMBL" id="SCZ13124.1"/>
    </source>
</evidence>
<dbReference type="InterPro" id="IPR050902">
    <property type="entry name" value="ABC_Transporter_SBP"/>
</dbReference>
<feature type="domain" description="Fe/B12 periplasmic-binding" evidence="1">
    <location>
        <begin position="36"/>
        <end position="235"/>
    </location>
</feature>